<evidence type="ECO:0000256" key="6">
    <source>
        <dbReference type="ARBA" id="ARBA00022833"/>
    </source>
</evidence>
<dbReference type="FunFam" id="3.30.160.60:FF:002343">
    <property type="entry name" value="Zinc finger protein 33A"/>
    <property type="match status" value="1"/>
</dbReference>
<feature type="domain" description="C2H2-type" evidence="13">
    <location>
        <begin position="722"/>
        <end position="750"/>
    </location>
</feature>
<dbReference type="InterPro" id="IPR036236">
    <property type="entry name" value="Znf_C2H2_sf"/>
</dbReference>
<protein>
    <submittedName>
        <fullName evidence="15">KRAB</fullName>
    </submittedName>
</protein>
<keyword evidence="16" id="KW-1185">Reference proteome</keyword>
<dbReference type="InterPro" id="IPR038765">
    <property type="entry name" value="Papain-like_cys_pep_sf"/>
</dbReference>
<feature type="domain" description="C2H2-type" evidence="13">
    <location>
        <begin position="751"/>
        <end position="778"/>
    </location>
</feature>
<evidence type="ECO:0000313" key="16">
    <source>
        <dbReference type="Proteomes" id="UP000507470"/>
    </source>
</evidence>
<keyword evidence="6" id="KW-0862">Zinc</keyword>
<reference evidence="15 16" key="1">
    <citation type="submission" date="2020-06" db="EMBL/GenBank/DDBJ databases">
        <authorList>
            <person name="Li R."/>
            <person name="Bekaert M."/>
        </authorList>
    </citation>
    <scope>NUCLEOTIDE SEQUENCE [LARGE SCALE GENOMIC DNA]</scope>
    <source>
        <strain evidence="16">wild</strain>
    </source>
</reference>
<proteinExistence type="inferred from homology"/>
<keyword evidence="9" id="KW-0804">Transcription</keyword>
<dbReference type="OrthoDB" id="654211at2759"/>
<comment type="subcellular location">
    <subcellularLocation>
        <location evidence="1">Nucleus</location>
    </subcellularLocation>
</comment>
<feature type="domain" description="C2H2-type" evidence="13">
    <location>
        <begin position="458"/>
        <end position="486"/>
    </location>
</feature>
<dbReference type="SUPFAM" id="SSF57667">
    <property type="entry name" value="beta-beta-alpha zinc fingers"/>
    <property type="match status" value="7"/>
</dbReference>
<keyword evidence="10" id="KW-0539">Nucleus</keyword>
<dbReference type="InterPro" id="IPR007527">
    <property type="entry name" value="Znf_SWIM"/>
</dbReference>
<dbReference type="FunFam" id="3.30.160.60:FF:000464">
    <property type="entry name" value="Zinc finger and SCAN domain containing 25"/>
    <property type="match status" value="1"/>
</dbReference>
<evidence type="ECO:0000256" key="4">
    <source>
        <dbReference type="ARBA" id="ARBA00022737"/>
    </source>
</evidence>
<feature type="domain" description="C2H2-type" evidence="13">
    <location>
        <begin position="549"/>
        <end position="571"/>
    </location>
</feature>
<keyword evidence="3" id="KW-0479">Metal-binding</keyword>
<dbReference type="FunFam" id="3.30.160.60:FF:000100">
    <property type="entry name" value="Zinc finger 45-like"/>
    <property type="match status" value="1"/>
</dbReference>
<dbReference type="Pfam" id="PF12874">
    <property type="entry name" value="zf-met"/>
    <property type="match status" value="1"/>
</dbReference>
<dbReference type="PROSITE" id="PS00028">
    <property type="entry name" value="ZINC_FINGER_C2H2_1"/>
    <property type="match status" value="10"/>
</dbReference>
<evidence type="ECO:0000256" key="12">
    <source>
        <dbReference type="SAM" id="MobiDB-lite"/>
    </source>
</evidence>
<dbReference type="GO" id="GO:0003677">
    <property type="term" value="F:DNA binding"/>
    <property type="evidence" value="ECO:0007669"/>
    <property type="project" value="UniProtKB-KW"/>
</dbReference>
<feature type="domain" description="C2H2-type" evidence="13">
    <location>
        <begin position="629"/>
        <end position="656"/>
    </location>
</feature>
<evidence type="ECO:0000256" key="9">
    <source>
        <dbReference type="ARBA" id="ARBA00023163"/>
    </source>
</evidence>
<dbReference type="EMBL" id="CACVKT020008739">
    <property type="protein sequence ID" value="CAC5417426.1"/>
    <property type="molecule type" value="Genomic_DNA"/>
</dbReference>
<dbReference type="GO" id="GO:0000981">
    <property type="term" value="F:DNA-binding transcription factor activity, RNA polymerase II-specific"/>
    <property type="evidence" value="ECO:0007669"/>
    <property type="project" value="TreeGrafter"/>
</dbReference>
<evidence type="ECO:0000256" key="11">
    <source>
        <dbReference type="PROSITE-ProRule" id="PRU00042"/>
    </source>
</evidence>
<accession>A0A6J8EBR7</accession>
<evidence type="ECO:0000256" key="8">
    <source>
        <dbReference type="ARBA" id="ARBA00023125"/>
    </source>
</evidence>
<evidence type="ECO:0000313" key="15">
    <source>
        <dbReference type="EMBL" id="CAC5417426.1"/>
    </source>
</evidence>
<dbReference type="PROSITE" id="PS50966">
    <property type="entry name" value="ZF_SWIM"/>
    <property type="match status" value="1"/>
</dbReference>
<dbReference type="Pfam" id="PF00096">
    <property type="entry name" value="zf-C2H2"/>
    <property type="match status" value="4"/>
</dbReference>
<dbReference type="InterPro" id="IPR013087">
    <property type="entry name" value="Znf_C2H2_type"/>
</dbReference>
<evidence type="ECO:0000256" key="10">
    <source>
        <dbReference type="ARBA" id="ARBA00023242"/>
    </source>
</evidence>
<feature type="domain" description="C2H2-type" evidence="13">
    <location>
        <begin position="685"/>
        <end position="707"/>
    </location>
</feature>
<dbReference type="Gene3D" id="3.30.160.60">
    <property type="entry name" value="Classic Zinc Finger"/>
    <property type="match status" value="9"/>
</dbReference>
<dbReference type="AlphaFoldDB" id="A0A6J8EBR7"/>
<feature type="domain" description="C2H2-type" evidence="13">
    <location>
        <begin position="657"/>
        <end position="684"/>
    </location>
</feature>
<feature type="domain" description="C2H2-type" evidence="13">
    <location>
        <begin position="779"/>
        <end position="807"/>
    </location>
</feature>
<feature type="domain" description="SWIM-type" evidence="14">
    <location>
        <begin position="62"/>
        <end position="91"/>
    </location>
</feature>
<dbReference type="PROSITE" id="PS50157">
    <property type="entry name" value="ZINC_FINGER_C2H2_2"/>
    <property type="match status" value="11"/>
</dbReference>
<feature type="compositionally biased region" description="Low complexity" evidence="12">
    <location>
        <begin position="146"/>
        <end position="157"/>
    </location>
</feature>
<dbReference type="SUPFAM" id="SSF54001">
    <property type="entry name" value="Cysteine proteinases"/>
    <property type="match status" value="1"/>
</dbReference>
<dbReference type="Proteomes" id="UP000507470">
    <property type="component" value="Unassembled WGS sequence"/>
</dbReference>
<dbReference type="PANTHER" id="PTHR24394:SF44">
    <property type="entry name" value="ZINC FINGER PROTEIN 271-LIKE"/>
    <property type="match status" value="1"/>
</dbReference>
<dbReference type="SMART" id="SM00355">
    <property type="entry name" value="ZnF_C2H2"/>
    <property type="match status" value="12"/>
</dbReference>
<feature type="domain" description="C2H2-type" evidence="13">
    <location>
        <begin position="808"/>
        <end position="835"/>
    </location>
</feature>
<evidence type="ECO:0000256" key="1">
    <source>
        <dbReference type="ARBA" id="ARBA00004123"/>
    </source>
</evidence>
<evidence type="ECO:0000256" key="2">
    <source>
        <dbReference type="ARBA" id="ARBA00006991"/>
    </source>
</evidence>
<organism evidence="15 16">
    <name type="scientific">Mytilus coruscus</name>
    <name type="common">Sea mussel</name>
    <dbReference type="NCBI Taxonomy" id="42192"/>
    <lineage>
        <taxon>Eukaryota</taxon>
        <taxon>Metazoa</taxon>
        <taxon>Spiralia</taxon>
        <taxon>Lophotrochozoa</taxon>
        <taxon>Mollusca</taxon>
        <taxon>Bivalvia</taxon>
        <taxon>Autobranchia</taxon>
        <taxon>Pteriomorphia</taxon>
        <taxon>Mytilida</taxon>
        <taxon>Mytiloidea</taxon>
        <taxon>Mytilidae</taxon>
        <taxon>Mytilinae</taxon>
        <taxon>Mytilus</taxon>
    </lineage>
</organism>
<dbReference type="GO" id="GO:0008270">
    <property type="term" value="F:zinc ion binding"/>
    <property type="evidence" value="ECO:0007669"/>
    <property type="project" value="UniProtKB-KW"/>
</dbReference>
<evidence type="ECO:0000259" key="14">
    <source>
        <dbReference type="PROSITE" id="PS50966"/>
    </source>
</evidence>
<evidence type="ECO:0000256" key="5">
    <source>
        <dbReference type="ARBA" id="ARBA00022771"/>
    </source>
</evidence>
<gene>
    <name evidence="15" type="ORF">MCOR_49930</name>
</gene>
<evidence type="ECO:0000256" key="7">
    <source>
        <dbReference type="ARBA" id="ARBA00023015"/>
    </source>
</evidence>
<feature type="domain" description="C2H2-type" evidence="13">
    <location>
        <begin position="573"/>
        <end position="602"/>
    </location>
</feature>
<dbReference type="FunFam" id="3.30.160.60:FF:001480">
    <property type="entry name" value="Si:cabz01071911.3"/>
    <property type="match status" value="1"/>
</dbReference>
<dbReference type="Gene3D" id="3.40.395.10">
    <property type="entry name" value="Adenoviral Proteinase, Chain A"/>
    <property type="match status" value="1"/>
</dbReference>
<dbReference type="GO" id="GO:0005634">
    <property type="term" value="C:nucleus"/>
    <property type="evidence" value="ECO:0007669"/>
    <property type="project" value="UniProtKB-SubCell"/>
</dbReference>
<keyword evidence="5 11" id="KW-0863">Zinc-finger</keyword>
<feature type="region of interest" description="Disordered" evidence="12">
    <location>
        <begin position="143"/>
        <end position="168"/>
    </location>
</feature>
<comment type="similarity">
    <text evidence="2">Belongs to the krueppel C2H2-type zinc-finger protein family.</text>
</comment>
<keyword evidence="8" id="KW-0238">DNA-binding</keyword>
<evidence type="ECO:0000259" key="13">
    <source>
        <dbReference type="PROSITE" id="PS50157"/>
    </source>
</evidence>
<name>A0A6J8EBR7_MYTCO</name>
<keyword evidence="4" id="KW-0677">Repeat</keyword>
<keyword evidence="7" id="KW-0805">Transcription regulation</keyword>
<feature type="domain" description="C2H2-type" evidence="13">
    <location>
        <begin position="601"/>
        <end position="628"/>
    </location>
</feature>
<dbReference type="PANTHER" id="PTHR24394">
    <property type="entry name" value="ZINC FINGER PROTEIN"/>
    <property type="match status" value="1"/>
</dbReference>
<sequence length="1060" mass="120864">MVTNTDTILQSEEGIIVSNEKTLQDKDLTQKSLARLAVESGHVTFVQQQRAFMVKGTQGTNYAVTLLPKETCQCPSTTHCYHIIAAKLFIGDEIDSKTKIINLRMLSRKYLKRNDKKSGRKKPRANDYDIDVVPAPDSEAVATEISSPPCSPVSLSPRTPKQLKTPTVKTPCTGKRLRFADKQADIRAISPRSTCPLPVKKRKLSMQTFSDKTPWQTRDTAVHVLDSLNSLHTITASLEIQLAAIYGDKKKSFNVKIPEVQQQSNGNDCGLYALANLMEFCVNQNFNPRLKIDYDEQSMRTHLVSCLEQGYLIEFSKMLDVSSDIDVKKNLYKIGIEEVSYSDIDANKKEMNACMDSNEEINIVIKTEKQTTENEQESFCPESIFVNTEEKFVAKQAVNDAGEMYICNTESLQFHKNEGEVTVDKNLSGEITSTLLKTNLNRLSNCNSNKQKVKTNKFICDLCGGSFSFKSGLCRHVRNVHRSKNSKNNQINSELMSTKNLNDQVKSSDSSLEFCPQKNHHHFMKDLSDSDIKRKLKANAGKKHDVIKFPCDICSESFVTQKLLKRHAKSHIFSCEVCKVSFAGKKELDRHRIESNHNPTYACSVCSSIFDTEKQVIKHMRLHTGDSLIECEFCLKIFNQKHHLVNHLRQHTGETPFECLLCGKKFRRKAYLQIHQMSHTGEKLFKCEICSVSLSSKWSLRCHMKTHKEYVESRDMEEALQYRCEECGMAFKRNDALTNHKMKVHTNERPFKCLVCGFGFRKGSHLVNHTRLHTGEKPFMCELCGKKFRRPSYLREHARMVHGQEQPFKCEKCQKPFMTENTLQKHLISCSPGKPKRTYECHICQKTYVNKICFTNHLSRCQKSSGEDFCNCGMKNSADMKCKNVTKVESVTMVMEETKIVNDSKSDKRSQTIKSVNNKRLKLNSDTCIDNQDIEDMNEADDEIDKSPRISDNDGTKISSETIKPCEDYISNGVSVENNFAAETNLCEEENSNEIANKKFQTVKKMKRMNLNHLTSLIQEKLMIILAVKGVGSHLWLLKGKYSCGKHLRLNTIIYLESLL</sequence>
<dbReference type="Pfam" id="PF13894">
    <property type="entry name" value="zf-C2H2_4"/>
    <property type="match status" value="2"/>
</dbReference>
<evidence type="ECO:0000256" key="3">
    <source>
        <dbReference type="ARBA" id="ARBA00022723"/>
    </source>
</evidence>